<dbReference type="EMBL" id="CP012752">
    <property type="protein sequence ID" value="ALG05625.1"/>
    <property type="molecule type" value="Genomic_DNA"/>
</dbReference>
<dbReference type="STRING" id="860235.AOZ06_00610"/>
<keyword evidence="2" id="KW-1185">Reference proteome</keyword>
<evidence type="ECO:0000313" key="1">
    <source>
        <dbReference type="EMBL" id="ALG05625.1"/>
    </source>
</evidence>
<evidence type="ECO:0000313" key="2">
    <source>
        <dbReference type="Proteomes" id="UP000063699"/>
    </source>
</evidence>
<name>A0A0N9HUU1_9PSEU</name>
<dbReference type="PANTHER" id="PTHR34129">
    <property type="entry name" value="BLR1139 PROTEIN"/>
    <property type="match status" value="1"/>
</dbReference>
<dbReference type="GO" id="GO:0016740">
    <property type="term" value="F:transferase activity"/>
    <property type="evidence" value="ECO:0007669"/>
    <property type="project" value="UniProtKB-KW"/>
</dbReference>
<proteinExistence type="predicted"/>
<dbReference type="KEGG" id="kphy:AOZ06_00610"/>
<dbReference type="Gene3D" id="3.20.170.20">
    <property type="entry name" value="Protein of unknown function DUF952"/>
    <property type="match status" value="1"/>
</dbReference>
<dbReference type="Pfam" id="PF06108">
    <property type="entry name" value="DUF952"/>
    <property type="match status" value="1"/>
</dbReference>
<dbReference type="Proteomes" id="UP000063699">
    <property type="component" value="Chromosome"/>
</dbReference>
<dbReference type="RefSeq" id="WP_054287606.1">
    <property type="nucleotide sequence ID" value="NZ_CP012752.1"/>
</dbReference>
<dbReference type="AlphaFoldDB" id="A0A0N9HUU1"/>
<organism evidence="1 2">
    <name type="scientific">Kibdelosporangium phytohabitans</name>
    <dbReference type="NCBI Taxonomy" id="860235"/>
    <lineage>
        <taxon>Bacteria</taxon>
        <taxon>Bacillati</taxon>
        <taxon>Actinomycetota</taxon>
        <taxon>Actinomycetes</taxon>
        <taxon>Pseudonocardiales</taxon>
        <taxon>Pseudonocardiaceae</taxon>
        <taxon>Kibdelosporangium</taxon>
    </lineage>
</organism>
<dbReference type="OrthoDB" id="5638018at2"/>
<protein>
    <submittedName>
        <fullName evidence="1">Glutathione S-transferase</fullName>
    </submittedName>
</protein>
<dbReference type="PANTHER" id="PTHR34129:SF1">
    <property type="entry name" value="DUF952 DOMAIN-CONTAINING PROTEIN"/>
    <property type="match status" value="1"/>
</dbReference>
<dbReference type="SUPFAM" id="SSF56399">
    <property type="entry name" value="ADP-ribosylation"/>
    <property type="match status" value="1"/>
</dbReference>
<gene>
    <name evidence="1" type="ORF">AOZ06_00610</name>
</gene>
<accession>A0A0N9HUU1</accession>
<sequence>MILHMCGRAEWPPQGDDYRAESLEVEGFVHCSDFGTVHLPANALFSGRTDLVLLVIDPARLDAELKWERPLVGPPEGPWFPHVYGPINPDAVVEVIDFPPGPDGTFTLPAVLANR</sequence>
<keyword evidence="1" id="KW-0808">Transferase</keyword>
<dbReference type="InterPro" id="IPR009297">
    <property type="entry name" value="DUF952"/>
</dbReference>
<reference evidence="1 2" key="1">
    <citation type="submission" date="2015-07" db="EMBL/GenBank/DDBJ databases">
        <title>Genome sequencing of Kibdelosporangium phytohabitans.</title>
        <authorList>
            <person name="Qin S."/>
            <person name="Xing K."/>
        </authorList>
    </citation>
    <scope>NUCLEOTIDE SEQUENCE [LARGE SCALE GENOMIC DNA]</scope>
    <source>
        <strain evidence="1 2">KLBMP1111</strain>
    </source>
</reference>